<dbReference type="RefSeq" id="WP_095506170.1">
    <property type="nucleotide sequence ID" value="NZ_BSNC01000001.1"/>
</dbReference>
<dbReference type="InterPro" id="IPR053724">
    <property type="entry name" value="OMP_A26_sf"/>
</dbReference>
<comment type="caution">
    <text evidence="2">The sequence shown here is derived from an EMBL/GenBank/DDBJ whole genome shotgun (WGS) entry which is preliminary data.</text>
</comment>
<dbReference type="SUPFAM" id="SSF56925">
    <property type="entry name" value="OMPA-like"/>
    <property type="match status" value="1"/>
</dbReference>
<sequence>MKVLSSLVGLALLASTGQAHAVAREQGWSVGLGAFWAKVDSKLNARVIGREEPYRVDLENDLALEQSKNSPFIEIAYGFNERHSLSLNYINLNRTGFTEGVTRPFDFTLGGVDYSIGAAAQITTKLDIDIYQLMYGYSFYPTENSRIALTAGAHIMRFNLGFSGDIQIIDAMNPDDRVNIPITDDGVEGKATAPLPDIGVYGSYQLAPDWLLVGNAQYFAISLDSVSGGLVDLRLELSKYFTDNFSVGLAYQYYQAEAKETGFLGEMDARFTYWGPELSLRYFF</sequence>
<protein>
    <submittedName>
        <fullName evidence="2">DUF481 domain-containing protein</fullName>
    </submittedName>
</protein>
<reference evidence="2" key="1">
    <citation type="journal article" date="2014" name="Int. J. Syst. Evol. Microbiol.">
        <title>Complete genome sequence of Corynebacterium casei LMG S-19264T (=DSM 44701T), isolated from a smear-ripened cheese.</title>
        <authorList>
            <consortium name="US DOE Joint Genome Institute (JGI-PGF)"/>
            <person name="Walter F."/>
            <person name="Albersmeier A."/>
            <person name="Kalinowski J."/>
            <person name="Ruckert C."/>
        </authorList>
    </citation>
    <scope>NUCLEOTIDE SEQUENCE</scope>
    <source>
        <strain evidence="2">NBRC 101628</strain>
    </source>
</reference>
<dbReference type="Gene3D" id="2.40.128.90">
    <property type="entry name" value="OMPT-like"/>
    <property type="match status" value="1"/>
</dbReference>
<evidence type="ECO:0000313" key="2">
    <source>
        <dbReference type="EMBL" id="GLP94803.1"/>
    </source>
</evidence>
<proteinExistence type="predicted"/>
<evidence type="ECO:0000313" key="3">
    <source>
        <dbReference type="Proteomes" id="UP001161422"/>
    </source>
</evidence>
<accession>A0AA37RRE8</accession>
<keyword evidence="1" id="KW-0732">Signal</keyword>
<name>A0AA37RRE8_9GAMM</name>
<dbReference type="EMBL" id="BSNC01000001">
    <property type="protein sequence ID" value="GLP94803.1"/>
    <property type="molecule type" value="Genomic_DNA"/>
</dbReference>
<feature type="signal peptide" evidence="1">
    <location>
        <begin position="1"/>
        <end position="21"/>
    </location>
</feature>
<dbReference type="InterPro" id="IPR011250">
    <property type="entry name" value="OMP/PagP_B-barrel"/>
</dbReference>
<organism evidence="2 3">
    <name type="scientific">Paraferrimonas sedimenticola</name>
    <dbReference type="NCBI Taxonomy" id="375674"/>
    <lineage>
        <taxon>Bacteria</taxon>
        <taxon>Pseudomonadati</taxon>
        <taxon>Pseudomonadota</taxon>
        <taxon>Gammaproteobacteria</taxon>
        <taxon>Alteromonadales</taxon>
        <taxon>Ferrimonadaceae</taxon>
        <taxon>Paraferrimonas</taxon>
    </lineage>
</organism>
<evidence type="ECO:0000256" key="1">
    <source>
        <dbReference type="SAM" id="SignalP"/>
    </source>
</evidence>
<dbReference type="Proteomes" id="UP001161422">
    <property type="component" value="Unassembled WGS sequence"/>
</dbReference>
<dbReference type="AlphaFoldDB" id="A0AA37RRE8"/>
<feature type="chain" id="PRO_5041319151" evidence="1">
    <location>
        <begin position="22"/>
        <end position="284"/>
    </location>
</feature>
<reference evidence="2" key="2">
    <citation type="submission" date="2023-01" db="EMBL/GenBank/DDBJ databases">
        <title>Draft genome sequence of Paraferrimonas sedimenticola strain NBRC 101628.</title>
        <authorList>
            <person name="Sun Q."/>
            <person name="Mori K."/>
        </authorList>
    </citation>
    <scope>NUCLEOTIDE SEQUENCE</scope>
    <source>
        <strain evidence="2">NBRC 101628</strain>
    </source>
</reference>
<gene>
    <name evidence="2" type="ORF">GCM10007895_01090</name>
</gene>
<keyword evidence="3" id="KW-1185">Reference proteome</keyword>